<evidence type="ECO:0000313" key="10">
    <source>
        <dbReference type="Proteomes" id="UP000029665"/>
    </source>
</evidence>
<name>A0A060SH35_PYCCI</name>
<keyword evidence="10" id="KW-1185">Reference proteome</keyword>
<dbReference type="HOGENOM" id="CLU_023194_5_2_1"/>
<proteinExistence type="inferred from homology"/>
<dbReference type="SUPFAM" id="SSF55347">
    <property type="entry name" value="Glyceraldehyde-3-phosphate dehydrogenase-like, C-terminal domain"/>
    <property type="match status" value="1"/>
</dbReference>
<evidence type="ECO:0000256" key="1">
    <source>
        <dbReference type="ARBA" id="ARBA00010928"/>
    </source>
</evidence>
<dbReference type="InterPro" id="IPR000683">
    <property type="entry name" value="Gfo/Idh/MocA-like_OxRdtase_N"/>
</dbReference>
<evidence type="ECO:0000259" key="8">
    <source>
        <dbReference type="Pfam" id="PF22725"/>
    </source>
</evidence>
<dbReference type="OMA" id="YQFHPAW"/>
<dbReference type="Pfam" id="PF01408">
    <property type="entry name" value="GFO_IDH_MocA"/>
    <property type="match status" value="1"/>
</dbReference>
<dbReference type="EC" id="1.1.1.179" evidence="3"/>
<dbReference type="PANTHER" id="PTHR22604:SF105">
    <property type="entry name" value="TRANS-1,2-DIHYDROBENZENE-1,2-DIOL DEHYDROGENASE"/>
    <property type="match status" value="1"/>
</dbReference>
<evidence type="ECO:0000259" key="7">
    <source>
        <dbReference type="Pfam" id="PF01408"/>
    </source>
</evidence>
<evidence type="ECO:0000256" key="3">
    <source>
        <dbReference type="ARBA" id="ARBA00038984"/>
    </source>
</evidence>
<feature type="domain" description="Gfo/Idh/MocA-like oxidoreductase N-terminal" evidence="7">
    <location>
        <begin position="84"/>
        <end position="204"/>
    </location>
</feature>
<dbReference type="Gene3D" id="3.40.50.720">
    <property type="entry name" value="NAD(P)-binding Rossmann-like Domain"/>
    <property type="match status" value="1"/>
</dbReference>
<feature type="domain" description="GFO/IDH/MocA-like oxidoreductase" evidence="8">
    <location>
        <begin position="216"/>
        <end position="309"/>
    </location>
</feature>
<comment type="caution">
    <text evidence="9">The sequence shown here is derived from an EMBL/GenBank/DDBJ whole genome shotgun (WGS) entry which is preliminary data.</text>
</comment>
<accession>A0A060SH35</accession>
<comment type="similarity">
    <text evidence="1">Belongs to the Gfo/Idh/MocA family.</text>
</comment>
<dbReference type="AlphaFoldDB" id="A0A060SH35"/>
<feature type="region of interest" description="Disordered" evidence="6">
    <location>
        <begin position="62"/>
        <end position="81"/>
    </location>
</feature>
<evidence type="ECO:0000256" key="6">
    <source>
        <dbReference type="SAM" id="MobiDB-lite"/>
    </source>
</evidence>
<evidence type="ECO:0000256" key="5">
    <source>
        <dbReference type="ARBA" id="ARBA00049233"/>
    </source>
</evidence>
<dbReference type="OrthoDB" id="64915at2759"/>
<keyword evidence="2" id="KW-0560">Oxidoreductase</keyword>
<dbReference type="Pfam" id="PF22725">
    <property type="entry name" value="GFO_IDH_MocA_C3"/>
    <property type="match status" value="1"/>
</dbReference>
<reference evidence="9" key="1">
    <citation type="submission" date="2014-01" db="EMBL/GenBank/DDBJ databases">
        <title>The genome of the white-rot fungus Pycnoporus cinnabarinus: a basidiomycete model with a versatile arsenal for lignocellulosic biomass breakdown.</title>
        <authorList>
            <person name="Levasseur A."/>
            <person name="Lomascolo A."/>
            <person name="Ruiz-Duenas F.J."/>
            <person name="Uzan E."/>
            <person name="Piumi F."/>
            <person name="Kues U."/>
            <person name="Ram A.F.J."/>
            <person name="Murat C."/>
            <person name="Haon M."/>
            <person name="Benoit I."/>
            <person name="Arfi Y."/>
            <person name="Chevret D."/>
            <person name="Drula E."/>
            <person name="Kwon M.J."/>
            <person name="Gouret P."/>
            <person name="Lesage-Meessen L."/>
            <person name="Lombard V."/>
            <person name="Mariette J."/>
            <person name="Noirot C."/>
            <person name="Park J."/>
            <person name="Patyshakuliyeva A."/>
            <person name="Wieneger R.A.B."/>
            <person name="Wosten H.A.B."/>
            <person name="Martin F."/>
            <person name="Coutinho P.M."/>
            <person name="de Vries R."/>
            <person name="Martinez A.T."/>
            <person name="Klopp C."/>
            <person name="Pontarotti P."/>
            <person name="Henrissat B."/>
            <person name="Record E."/>
        </authorList>
    </citation>
    <scope>NUCLEOTIDE SEQUENCE [LARGE SCALE GENOMIC DNA]</scope>
    <source>
        <strain evidence="9">BRFM137</strain>
    </source>
</reference>
<dbReference type="PANTHER" id="PTHR22604">
    <property type="entry name" value="OXIDOREDUCTASES"/>
    <property type="match status" value="1"/>
</dbReference>
<dbReference type="Gene3D" id="3.30.360.10">
    <property type="entry name" value="Dihydrodipicolinate Reductase, domain 2"/>
    <property type="match status" value="1"/>
</dbReference>
<dbReference type="GO" id="GO:0047837">
    <property type="term" value="F:D-xylose 1-dehydrogenase (NADP+) activity"/>
    <property type="evidence" value="ECO:0007669"/>
    <property type="project" value="UniProtKB-EC"/>
</dbReference>
<evidence type="ECO:0000256" key="4">
    <source>
        <dbReference type="ARBA" id="ARBA00042988"/>
    </source>
</evidence>
<dbReference type="STRING" id="5643.A0A060SH35"/>
<evidence type="ECO:0000313" key="9">
    <source>
        <dbReference type="EMBL" id="CDO73710.1"/>
    </source>
</evidence>
<sequence length="381" mass="42004">MSDRDEQYQPSPVALGWLKATADCFVSLSRPIHDVGTSTARPPTPLHTYPLIPMRTETAMCPRRRQQNSESQAADEQAGQDRPVRFGILGAARIGPNGLLKPAQSHPEAVVTTVACRDAAKGARYAKKWGIPKTYAGPKAYHDLIADPEIDAVYNPLPNGLHYEWTLRALEAGKHVLLEKPITSTAEEARQIFALAEQKGLVVLEAMHSTFHPATQRVREIVLSGELGKVKSADVAFTLPAWLSQFAFEKNDVRFNYDLAGGCGMDMGVYPIAAIRNATGLDNAPFEVTSATATPHPSDPTRIDRAMHATRTEKVYRYADGRDGKGWTTYRYQLEAFVSKIRGRKPWVWIDPDTSVAVMATVEQMYAKSGLPPRRSVHLAA</sequence>
<organism evidence="9 10">
    <name type="scientific">Pycnoporus cinnabarinus</name>
    <name type="common">Cinnabar-red polypore</name>
    <name type="synonym">Trametes cinnabarina</name>
    <dbReference type="NCBI Taxonomy" id="5643"/>
    <lineage>
        <taxon>Eukaryota</taxon>
        <taxon>Fungi</taxon>
        <taxon>Dikarya</taxon>
        <taxon>Basidiomycota</taxon>
        <taxon>Agaricomycotina</taxon>
        <taxon>Agaricomycetes</taxon>
        <taxon>Polyporales</taxon>
        <taxon>Polyporaceae</taxon>
        <taxon>Trametes</taxon>
    </lineage>
</organism>
<dbReference type="InterPro" id="IPR055170">
    <property type="entry name" value="GFO_IDH_MocA-like_dom"/>
</dbReference>
<comment type="catalytic activity">
    <reaction evidence="5">
        <text>D-xylose + NADP(+) = D-xylono-1,5-lactone + NADPH + H(+)</text>
        <dbReference type="Rhea" id="RHEA:22000"/>
        <dbReference type="ChEBI" id="CHEBI:15378"/>
        <dbReference type="ChEBI" id="CHEBI:15867"/>
        <dbReference type="ChEBI" id="CHEBI:53455"/>
        <dbReference type="ChEBI" id="CHEBI:57783"/>
        <dbReference type="ChEBI" id="CHEBI:58349"/>
        <dbReference type="EC" id="1.1.1.179"/>
    </reaction>
</comment>
<dbReference type="GO" id="GO:0000166">
    <property type="term" value="F:nucleotide binding"/>
    <property type="evidence" value="ECO:0007669"/>
    <property type="project" value="InterPro"/>
</dbReference>
<gene>
    <name evidence="9" type="ORF">BN946_scf185015.g38</name>
</gene>
<protein>
    <recommendedName>
        <fullName evidence="3">D-xylose 1-dehydrogenase (NADP(+), D-xylono-1,5-lactone-forming)</fullName>
        <ecNumber evidence="3">1.1.1.179</ecNumber>
    </recommendedName>
    <alternativeName>
        <fullName evidence="4">D-xylose-NADP dehydrogenase</fullName>
    </alternativeName>
</protein>
<evidence type="ECO:0000256" key="2">
    <source>
        <dbReference type="ARBA" id="ARBA00023002"/>
    </source>
</evidence>
<dbReference type="InterPro" id="IPR050984">
    <property type="entry name" value="Gfo/Idh/MocA_domain"/>
</dbReference>
<dbReference type="EMBL" id="CCBP010000123">
    <property type="protein sequence ID" value="CDO73710.1"/>
    <property type="molecule type" value="Genomic_DNA"/>
</dbReference>
<dbReference type="SUPFAM" id="SSF51735">
    <property type="entry name" value="NAD(P)-binding Rossmann-fold domains"/>
    <property type="match status" value="1"/>
</dbReference>
<dbReference type="Proteomes" id="UP000029665">
    <property type="component" value="Unassembled WGS sequence"/>
</dbReference>
<dbReference type="InterPro" id="IPR036291">
    <property type="entry name" value="NAD(P)-bd_dom_sf"/>
</dbReference>